<dbReference type="Gene3D" id="1.10.530.10">
    <property type="match status" value="1"/>
</dbReference>
<organism evidence="3 4">
    <name type="scientific">Limnochorda pilosa</name>
    <dbReference type="NCBI Taxonomy" id="1555112"/>
    <lineage>
        <taxon>Bacteria</taxon>
        <taxon>Bacillati</taxon>
        <taxon>Bacillota</taxon>
        <taxon>Limnochordia</taxon>
        <taxon>Limnochordales</taxon>
        <taxon>Limnochordaceae</taxon>
        <taxon>Limnochorda</taxon>
    </lineage>
</organism>
<dbReference type="Proteomes" id="UP000065807">
    <property type="component" value="Chromosome"/>
</dbReference>
<dbReference type="EMBL" id="AP014924">
    <property type="protein sequence ID" value="BAS27349.1"/>
    <property type="molecule type" value="Genomic_DNA"/>
</dbReference>
<dbReference type="KEGG" id="lpil:LIP_1501"/>
<evidence type="ECO:0000313" key="3">
    <source>
        <dbReference type="EMBL" id="BAS27349.1"/>
    </source>
</evidence>
<evidence type="ECO:0000256" key="1">
    <source>
        <dbReference type="ARBA" id="ARBA00007734"/>
    </source>
</evidence>
<dbReference type="GO" id="GO:0008933">
    <property type="term" value="F:peptidoglycan lytic transglycosylase activity"/>
    <property type="evidence" value="ECO:0007669"/>
    <property type="project" value="InterPro"/>
</dbReference>
<name>A0A0K2SKI1_LIMPI</name>
<dbReference type="GO" id="GO:0000270">
    <property type="term" value="P:peptidoglycan metabolic process"/>
    <property type="evidence" value="ECO:0007669"/>
    <property type="project" value="InterPro"/>
</dbReference>
<dbReference type="SUPFAM" id="SSF53955">
    <property type="entry name" value="Lysozyme-like"/>
    <property type="match status" value="1"/>
</dbReference>
<dbReference type="InterPro" id="IPR023346">
    <property type="entry name" value="Lysozyme-like_dom_sf"/>
</dbReference>
<protein>
    <submittedName>
        <fullName evidence="3">Lytic transglycosylase</fullName>
    </submittedName>
</protein>
<feature type="domain" description="Transglycosylase SLT" evidence="2">
    <location>
        <begin position="37"/>
        <end position="148"/>
    </location>
</feature>
<gene>
    <name evidence="3" type="ORF">LIP_1501</name>
</gene>
<reference evidence="4" key="1">
    <citation type="submission" date="2015-07" db="EMBL/GenBank/DDBJ databases">
        <title>Complete genome sequence and phylogenetic analysis of Limnochorda pilosa.</title>
        <authorList>
            <person name="Watanabe M."/>
            <person name="Kojima H."/>
            <person name="Fukui M."/>
        </authorList>
    </citation>
    <scope>NUCLEOTIDE SEQUENCE [LARGE SCALE GENOMIC DNA]</scope>
    <source>
        <strain evidence="4">HC45</strain>
    </source>
</reference>
<dbReference type="AlphaFoldDB" id="A0A0K2SKI1"/>
<keyword evidence="4" id="KW-1185">Reference proteome</keyword>
<dbReference type="Pfam" id="PF01464">
    <property type="entry name" value="SLT"/>
    <property type="match status" value="1"/>
</dbReference>
<dbReference type="OrthoDB" id="9815002at2"/>
<accession>A0A0K2SKI1</accession>
<dbReference type="STRING" id="1555112.LIP_1501"/>
<proteinExistence type="inferred from homology"/>
<dbReference type="CDD" id="cd16896">
    <property type="entry name" value="LT_Slt70-like"/>
    <property type="match status" value="1"/>
</dbReference>
<dbReference type="InterPro" id="IPR000189">
    <property type="entry name" value="Transglyc_AS"/>
</dbReference>
<dbReference type="GO" id="GO:0016020">
    <property type="term" value="C:membrane"/>
    <property type="evidence" value="ECO:0007669"/>
    <property type="project" value="InterPro"/>
</dbReference>
<reference evidence="4" key="2">
    <citation type="journal article" date="2016" name="Int. J. Syst. Evol. Microbiol.">
        <title>Complete genome sequence and cell structure of Limnochorda pilosa, a Gram-negative spore-former within the phylum Firmicutes.</title>
        <authorList>
            <person name="Watanabe M."/>
            <person name="Kojima H."/>
            <person name="Fukui M."/>
        </authorList>
    </citation>
    <scope>NUCLEOTIDE SEQUENCE [LARGE SCALE GENOMIC DNA]</scope>
    <source>
        <strain evidence="4">HC45</strain>
    </source>
</reference>
<evidence type="ECO:0000313" key="4">
    <source>
        <dbReference type="Proteomes" id="UP000065807"/>
    </source>
</evidence>
<dbReference type="PANTHER" id="PTHR37423">
    <property type="entry name" value="SOLUBLE LYTIC MUREIN TRANSGLYCOSYLASE-RELATED"/>
    <property type="match status" value="1"/>
</dbReference>
<comment type="similarity">
    <text evidence="1">Belongs to the transglycosylase Slt family.</text>
</comment>
<evidence type="ECO:0000259" key="2">
    <source>
        <dbReference type="Pfam" id="PF01464"/>
    </source>
</evidence>
<dbReference type="InterPro" id="IPR008258">
    <property type="entry name" value="Transglycosylase_SLT_dom_1"/>
</dbReference>
<sequence length="196" mass="22159">MAGRMLVAVVVGIAVLAALYWRPVGRLFYPFPYRETVEHWSAEYGVDPRLAAAVARVESSFRPSARSARGARGLMQVMPETGEWVAGQLGLDSFEPEDLDDPKLNLRVGIWYLAYQVRVFNGDLVLALAAYNGGGTNVRRWLEEERWSGSVDELRRIPFPETRTYLMRVFAAYERYRLLYPEVGVSSDGGGRWKHG</sequence>
<dbReference type="PROSITE" id="PS00922">
    <property type="entry name" value="TRANSGLYCOSYLASE"/>
    <property type="match status" value="1"/>
</dbReference>
<dbReference type="PANTHER" id="PTHR37423:SF5">
    <property type="entry name" value="SOLUBLE LYTIC MUREIN TRANSGLYCOSYLASE"/>
    <property type="match status" value="1"/>
</dbReference>